<reference evidence="10 11" key="1">
    <citation type="submission" date="2019-09" db="EMBL/GenBank/DDBJ databases">
        <title>Bacillus ochoae sp. nov., Paenibacillus whitsoniae sp. nov., Paenibacillus spiritus sp. nov. Isolated from the Mars Exploration Rover during spacecraft assembly.</title>
        <authorList>
            <person name="Seuylemezian A."/>
            <person name="Vaishampayan P."/>
        </authorList>
    </citation>
    <scope>NUCLEOTIDE SEQUENCE [LARGE SCALE GENOMIC DNA]</scope>
    <source>
        <strain evidence="10 11">MER_111</strain>
    </source>
</reference>
<comment type="cofactor">
    <cofactor evidence="8">
        <name>Mg(2+)</name>
        <dbReference type="ChEBI" id="CHEBI:18420"/>
    </cofactor>
</comment>
<keyword evidence="1 8" id="KW-0444">Lipid biosynthesis</keyword>
<evidence type="ECO:0000256" key="1">
    <source>
        <dbReference type="ARBA" id="ARBA00022516"/>
    </source>
</evidence>
<dbReference type="RefSeq" id="WP_150459628.1">
    <property type="nucleotide sequence ID" value="NZ_VYKK01000030.1"/>
</dbReference>
<evidence type="ECO:0000313" key="11">
    <source>
        <dbReference type="Proteomes" id="UP000367750"/>
    </source>
</evidence>
<sequence>MIFGIGHDLVEIERVGRLLAGKSAERFLDRILTVREREAMRARPGREQEFAAGRFAAKEAIAKAFGCGIGATLGFGDMAIVPAEGGRPAAELSEAAWTRLGLEPGRCAVHLTITHERQMASAFCVVEVKRGD</sequence>
<comment type="similarity">
    <text evidence="8">Belongs to the P-Pant transferase superfamily. AcpS family.</text>
</comment>
<dbReference type="EC" id="2.7.8.7" evidence="8"/>
<dbReference type="GO" id="GO:0008897">
    <property type="term" value="F:holo-[acyl-carrier-protein] synthase activity"/>
    <property type="evidence" value="ECO:0007669"/>
    <property type="project" value="UniProtKB-UniRule"/>
</dbReference>
<keyword evidence="5 8" id="KW-0460">Magnesium</keyword>
<evidence type="ECO:0000256" key="4">
    <source>
        <dbReference type="ARBA" id="ARBA00022832"/>
    </source>
</evidence>
<keyword evidence="11" id="KW-1185">Reference proteome</keyword>
<dbReference type="InterPro" id="IPR008278">
    <property type="entry name" value="4-PPantetheinyl_Trfase_dom"/>
</dbReference>
<evidence type="ECO:0000256" key="8">
    <source>
        <dbReference type="HAMAP-Rule" id="MF_00101"/>
    </source>
</evidence>
<dbReference type="Proteomes" id="UP000367750">
    <property type="component" value="Unassembled WGS sequence"/>
</dbReference>
<dbReference type="Pfam" id="PF01648">
    <property type="entry name" value="ACPS"/>
    <property type="match status" value="1"/>
</dbReference>
<evidence type="ECO:0000259" key="9">
    <source>
        <dbReference type="Pfam" id="PF01648"/>
    </source>
</evidence>
<feature type="binding site" evidence="8">
    <location>
        <position position="59"/>
    </location>
    <ligand>
        <name>Mg(2+)</name>
        <dbReference type="ChEBI" id="CHEBI:18420"/>
    </ligand>
</feature>
<dbReference type="NCBIfam" id="TIGR00556">
    <property type="entry name" value="pantethn_trn"/>
    <property type="match status" value="1"/>
</dbReference>
<keyword evidence="6 8" id="KW-0443">Lipid metabolism</keyword>
<keyword evidence="7 8" id="KW-0275">Fatty acid biosynthesis</keyword>
<keyword evidence="3 8" id="KW-0479">Metal-binding</keyword>
<dbReference type="AlphaFoldDB" id="A0A5J5FUP9"/>
<comment type="subcellular location">
    <subcellularLocation>
        <location evidence="8">Cytoplasm</location>
    </subcellularLocation>
</comment>
<gene>
    <name evidence="8 10" type="primary">acpS</name>
    <name evidence="10" type="ORF">F4V43_17875</name>
</gene>
<evidence type="ECO:0000256" key="6">
    <source>
        <dbReference type="ARBA" id="ARBA00023098"/>
    </source>
</evidence>
<dbReference type="OrthoDB" id="517356at2"/>
<organism evidence="10 11">
    <name type="scientific">Paenibacillus spiritus</name>
    <dbReference type="NCBI Taxonomy" id="2496557"/>
    <lineage>
        <taxon>Bacteria</taxon>
        <taxon>Bacillati</taxon>
        <taxon>Bacillota</taxon>
        <taxon>Bacilli</taxon>
        <taxon>Bacillales</taxon>
        <taxon>Paenibacillaceae</taxon>
        <taxon>Paenibacillus</taxon>
    </lineage>
</organism>
<dbReference type="InterPro" id="IPR002582">
    <property type="entry name" value="ACPS"/>
</dbReference>
<proteinExistence type="inferred from homology"/>
<dbReference type="InterPro" id="IPR037143">
    <property type="entry name" value="4-PPantetheinyl_Trfase_dom_sf"/>
</dbReference>
<dbReference type="HAMAP" id="MF_00101">
    <property type="entry name" value="AcpS"/>
    <property type="match status" value="1"/>
</dbReference>
<protein>
    <recommendedName>
        <fullName evidence="8">Holo-[acyl-carrier-protein] synthase</fullName>
        <shortName evidence="8">Holo-ACP synthase</shortName>
        <ecNumber evidence="8">2.7.8.7</ecNumber>
    </recommendedName>
    <alternativeName>
        <fullName evidence="8">4'-phosphopantetheinyl transferase AcpS</fullName>
    </alternativeName>
</protein>
<dbReference type="SUPFAM" id="SSF56214">
    <property type="entry name" value="4'-phosphopantetheinyl transferase"/>
    <property type="match status" value="1"/>
</dbReference>
<accession>A0A5J5FUP9</accession>
<comment type="function">
    <text evidence="8">Transfers the 4'-phosphopantetheine moiety from coenzyme A to a Ser of acyl-carrier-protein.</text>
</comment>
<comment type="caution">
    <text evidence="10">The sequence shown here is derived from an EMBL/GenBank/DDBJ whole genome shotgun (WGS) entry which is preliminary data.</text>
</comment>
<dbReference type="InterPro" id="IPR004568">
    <property type="entry name" value="Ppantetheine-prot_Trfase_dom"/>
</dbReference>
<evidence type="ECO:0000256" key="7">
    <source>
        <dbReference type="ARBA" id="ARBA00023160"/>
    </source>
</evidence>
<dbReference type="EMBL" id="VYKK01000030">
    <property type="protein sequence ID" value="KAA8997163.1"/>
    <property type="molecule type" value="Genomic_DNA"/>
</dbReference>
<dbReference type="GO" id="GO:0006633">
    <property type="term" value="P:fatty acid biosynthetic process"/>
    <property type="evidence" value="ECO:0007669"/>
    <property type="project" value="UniProtKB-UniRule"/>
</dbReference>
<feature type="binding site" evidence="8">
    <location>
        <position position="8"/>
    </location>
    <ligand>
        <name>Mg(2+)</name>
        <dbReference type="ChEBI" id="CHEBI:18420"/>
    </ligand>
</feature>
<name>A0A5J5FUP9_9BACL</name>
<dbReference type="Gene3D" id="3.90.470.20">
    <property type="entry name" value="4'-phosphopantetheinyl transferase domain"/>
    <property type="match status" value="1"/>
</dbReference>
<keyword evidence="4 8" id="KW-0276">Fatty acid metabolism</keyword>
<evidence type="ECO:0000256" key="5">
    <source>
        <dbReference type="ARBA" id="ARBA00022842"/>
    </source>
</evidence>
<dbReference type="NCBIfam" id="TIGR00516">
    <property type="entry name" value="acpS"/>
    <property type="match status" value="1"/>
</dbReference>
<comment type="catalytic activity">
    <reaction evidence="8">
        <text>apo-[ACP] + CoA = holo-[ACP] + adenosine 3',5'-bisphosphate + H(+)</text>
        <dbReference type="Rhea" id="RHEA:12068"/>
        <dbReference type="Rhea" id="RHEA-COMP:9685"/>
        <dbReference type="Rhea" id="RHEA-COMP:9690"/>
        <dbReference type="ChEBI" id="CHEBI:15378"/>
        <dbReference type="ChEBI" id="CHEBI:29999"/>
        <dbReference type="ChEBI" id="CHEBI:57287"/>
        <dbReference type="ChEBI" id="CHEBI:58343"/>
        <dbReference type="ChEBI" id="CHEBI:64479"/>
        <dbReference type="EC" id="2.7.8.7"/>
    </reaction>
</comment>
<evidence type="ECO:0000256" key="2">
    <source>
        <dbReference type="ARBA" id="ARBA00022679"/>
    </source>
</evidence>
<keyword evidence="2 8" id="KW-0808">Transferase</keyword>
<keyword evidence="8" id="KW-0963">Cytoplasm</keyword>
<evidence type="ECO:0000256" key="3">
    <source>
        <dbReference type="ARBA" id="ARBA00022723"/>
    </source>
</evidence>
<dbReference type="GO" id="GO:0000287">
    <property type="term" value="F:magnesium ion binding"/>
    <property type="evidence" value="ECO:0007669"/>
    <property type="project" value="UniProtKB-UniRule"/>
</dbReference>
<evidence type="ECO:0000313" key="10">
    <source>
        <dbReference type="EMBL" id="KAA8997163.1"/>
    </source>
</evidence>
<feature type="domain" description="4'-phosphopantetheinyl transferase" evidence="9">
    <location>
        <begin position="4"/>
        <end position="93"/>
    </location>
</feature>
<dbReference type="GO" id="GO:0005737">
    <property type="term" value="C:cytoplasm"/>
    <property type="evidence" value="ECO:0007669"/>
    <property type="project" value="UniProtKB-SubCell"/>
</dbReference>